<evidence type="ECO:0000313" key="2">
    <source>
        <dbReference type="EnsemblMetazoa" id="PPA32235.1"/>
    </source>
</evidence>
<feature type="compositionally biased region" description="Basic and acidic residues" evidence="1">
    <location>
        <begin position="63"/>
        <end position="101"/>
    </location>
</feature>
<accession>A0A2A6BAI0</accession>
<feature type="compositionally biased region" description="Low complexity" evidence="1">
    <location>
        <begin position="103"/>
        <end position="112"/>
    </location>
</feature>
<name>A0A2A6BAI0_PRIPA</name>
<dbReference type="EnsemblMetazoa" id="PPA32235.1">
    <property type="protein sequence ID" value="PPA32235.1"/>
    <property type="gene ID" value="WBGene00205096"/>
</dbReference>
<accession>A0A8R1YKK0</accession>
<dbReference type="PANTHER" id="PTHR34402">
    <property type="entry name" value="PROTEIN CBG02762"/>
    <property type="match status" value="1"/>
</dbReference>
<dbReference type="AlphaFoldDB" id="A0A2A6BAI0"/>
<proteinExistence type="predicted"/>
<dbReference type="PANTHER" id="PTHR34402:SF1">
    <property type="entry name" value="PROTEIN CBG02762"/>
    <property type="match status" value="1"/>
</dbReference>
<feature type="region of interest" description="Disordered" evidence="1">
    <location>
        <begin position="58"/>
        <end position="128"/>
    </location>
</feature>
<reference evidence="3" key="1">
    <citation type="journal article" date="2008" name="Nat. Genet.">
        <title>The Pristionchus pacificus genome provides a unique perspective on nematode lifestyle and parasitism.</title>
        <authorList>
            <person name="Dieterich C."/>
            <person name="Clifton S.W."/>
            <person name="Schuster L.N."/>
            <person name="Chinwalla A."/>
            <person name="Delehaunty K."/>
            <person name="Dinkelacker I."/>
            <person name="Fulton L."/>
            <person name="Fulton R."/>
            <person name="Godfrey J."/>
            <person name="Minx P."/>
            <person name="Mitreva M."/>
            <person name="Roeseler W."/>
            <person name="Tian H."/>
            <person name="Witte H."/>
            <person name="Yang S.P."/>
            <person name="Wilson R.K."/>
            <person name="Sommer R.J."/>
        </authorList>
    </citation>
    <scope>NUCLEOTIDE SEQUENCE [LARGE SCALE GENOMIC DNA]</scope>
    <source>
        <strain evidence="3">PS312</strain>
    </source>
</reference>
<protein>
    <submittedName>
        <fullName evidence="2">Uncharacterized protein</fullName>
    </submittedName>
</protein>
<evidence type="ECO:0000256" key="1">
    <source>
        <dbReference type="SAM" id="MobiDB-lite"/>
    </source>
</evidence>
<organism evidence="2 3">
    <name type="scientific">Pristionchus pacificus</name>
    <name type="common">Parasitic nematode worm</name>
    <dbReference type="NCBI Taxonomy" id="54126"/>
    <lineage>
        <taxon>Eukaryota</taxon>
        <taxon>Metazoa</taxon>
        <taxon>Ecdysozoa</taxon>
        <taxon>Nematoda</taxon>
        <taxon>Chromadorea</taxon>
        <taxon>Rhabditida</taxon>
        <taxon>Rhabditina</taxon>
        <taxon>Diplogasteromorpha</taxon>
        <taxon>Diplogasteroidea</taxon>
        <taxon>Neodiplogasteridae</taxon>
        <taxon>Pristionchus</taxon>
    </lineage>
</organism>
<gene>
    <name evidence="2" type="primary">WBGene00205096</name>
</gene>
<feature type="compositionally biased region" description="Basic and acidic residues" evidence="1">
    <location>
        <begin position="115"/>
        <end position="128"/>
    </location>
</feature>
<keyword evidence="3" id="KW-1185">Reference proteome</keyword>
<evidence type="ECO:0000313" key="3">
    <source>
        <dbReference type="Proteomes" id="UP000005239"/>
    </source>
</evidence>
<reference evidence="2" key="2">
    <citation type="submission" date="2022-06" db="UniProtKB">
        <authorList>
            <consortium name="EnsemblMetazoa"/>
        </authorList>
    </citation>
    <scope>IDENTIFICATION</scope>
    <source>
        <strain evidence="2">PS312</strain>
    </source>
</reference>
<sequence length="248" mass="27888">MVDTCEGMHGVLRREALTITARSSKKSASHRNVADCEQRFNSNPAIGNIRISCSACTSAPRASDSRRRLRAIRDQRPKIRDQRSKIKDQTSERRDGAHDEIAQQPRQRVQQQHGAAHEQERARSLGEDQRSKIMLTVDDETRHWERGSSADRVERGRGPCSDCLRARVRLSICGPQLDRLLDVTSPHGRTMRGHWLLCEGTHALYQSIIEKATVVLADFKRSHTLESSTSHKLPSSLIPTCGICLIPS</sequence>
<dbReference type="Proteomes" id="UP000005239">
    <property type="component" value="Unassembled WGS sequence"/>
</dbReference>